<sequence>MTVSDKYSLAVLIIFITISIPTAFVTYKHGTRGWALLGWGYLLVFCSLKIIGSGLALSDTPSSGASIVSSIGLSPLLLALSGVLHEAKFYHADPEKRNANRRTDLLFVLKYHTFTMLGVVLVAVGMSRIMGNASQETVSKGWTIAIVGAVILFLSWVILLAAAGFSVFLGGLSSDGRSKQQRAATMLLVAVLAALPFVGVRVIATLAYLATKNSSIGAATGSVVAKVWLYLFEELAATLILVINGILTMNISKLSNNADGGSYERQQMDVEQPFERK</sequence>
<evidence type="ECO:0000259" key="2">
    <source>
        <dbReference type="Pfam" id="PF24800"/>
    </source>
</evidence>
<dbReference type="EMBL" id="JAATWM020000011">
    <property type="protein sequence ID" value="KAF9878127.1"/>
    <property type="molecule type" value="Genomic_DNA"/>
</dbReference>
<feature type="transmembrane region" description="Helical" evidence="1">
    <location>
        <begin position="105"/>
        <end position="130"/>
    </location>
</feature>
<name>A0A9P6I743_9PEZI</name>
<feature type="transmembrane region" description="Helical" evidence="1">
    <location>
        <begin position="227"/>
        <end position="247"/>
    </location>
</feature>
<reference evidence="3" key="1">
    <citation type="submission" date="2020-03" db="EMBL/GenBank/DDBJ databases">
        <authorList>
            <person name="He L."/>
        </authorList>
    </citation>
    <scope>NUCLEOTIDE SEQUENCE</scope>
    <source>
        <strain evidence="3">CkLH20</strain>
    </source>
</reference>
<comment type="caution">
    <text evidence="3">The sequence shown here is derived from an EMBL/GenBank/DDBJ whole genome shotgun (WGS) entry which is preliminary data.</text>
</comment>
<feature type="transmembrane region" description="Helical" evidence="1">
    <location>
        <begin position="184"/>
        <end position="207"/>
    </location>
</feature>
<dbReference type="AlphaFoldDB" id="A0A9P6I743"/>
<dbReference type="Pfam" id="PF24800">
    <property type="entry name" value="DUF7702"/>
    <property type="match status" value="1"/>
</dbReference>
<dbReference type="PANTHER" id="PTHR42109:SF3">
    <property type="entry name" value="INTEGRAL MEMBRANE PROTEIN (AFU_ORTHOLOGUE AFUA_5G00100)"/>
    <property type="match status" value="1"/>
</dbReference>
<dbReference type="Proteomes" id="UP000781932">
    <property type="component" value="Unassembled WGS sequence"/>
</dbReference>
<keyword evidence="1" id="KW-0472">Membrane</keyword>
<feature type="transmembrane region" description="Helical" evidence="1">
    <location>
        <begin position="63"/>
        <end position="84"/>
    </location>
</feature>
<gene>
    <name evidence="3" type="ORF">CkaCkLH20_04165</name>
</gene>
<feature type="transmembrane region" description="Helical" evidence="1">
    <location>
        <begin position="6"/>
        <end position="27"/>
    </location>
</feature>
<dbReference type="PANTHER" id="PTHR42109">
    <property type="entry name" value="UNPLACED GENOMIC SCAFFOLD UM_SCAF_CONTIG_1.265, WHOLE GENOME SHOTGUN SEQUENCE"/>
    <property type="match status" value="1"/>
</dbReference>
<feature type="transmembrane region" description="Helical" evidence="1">
    <location>
        <begin position="34"/>
        <end position="57"/>
    </location>
</feature>
<proteinExistence type="predicted"/>
<feature type="domain" description="DUF7702" evidence="2">
    <location>
        <begin position="2"/>
        <end position="247"/>
    </location>
</feature>
<evidence type="ECO:0000313" key="4">
    <source>
        <dbReference type="Proteomes" id="UP000781932"/>
    </source>
</evidence>
<protein>
    <submittedName>
        <fullName evidence="3">Integral membrane protein</fullName>
    </submittedName>
</protein>
<keyword evidence="1" id="KW-0812">Transmembrane</keyword>
<accession>A0A9P6I743</accession>
<dbReference type="OrthoDB" id="2560628at2759"/>
<keyword evidence="1" id="KW-1133">Transmembrane helix</keyword>
<evidence type="ECO:0000313" key="3">
    <source>
        <dbReference type="EMBL" id="KAF9878127.1"/>
    </source>
</evidence>
<dbReference type="InterPro" id="IPR056119">
    <property type="entry name" value="DUF7702"/>
</dbReference>
<dbReference type="RefSeq" id="XP_038747588.1">
    <property type="nucleotide sequence ID" value="XM_038886884.1"/>
</dbReference>
<keyword evidence="4" id="KW-1185">Reference proteome</keyword>
<dbReference type="GeneID" id="62159958"/>
<organism evidence="3 4">
    <name type="scientific">Colletotrichum karsti</name>
    <dbReference type="NCBI Taxonomy" id="1095194"/>
    <lineage>
        <taxon>Eukaryota</taxon>
        <taxon>Fungi</taxon>
        <taxon>Dikarya</taxon>
        <taxon>Ascomycota</taxon>
        <taxon>Pezizomycotina</taxon>
        <taxon>Sordariomycetes</taxon>
        <taxon>Hypocreomycetidae</taxon>
        <taxon>Glomerellales</taxon>
        <taxon>Glomerellaceae</taxon>
        <taxon>Colletotrichum</taxon>
        <taxon>Colletotrichum boninense species complex</taxon>
    </lineage>
</organism>
<feature type="transmembrane region" description="Helical" evidence="1">
    <location>
        <begin position="142"/>
        <end position="172"/>
    </location>
</feature>
<evidence type="ECO:0000256" key="1">
    <source>
        <dbReference type="SAM" id="Phobius"/>
    </source>
</evidence>
<reference evidence="3" key="2">
    <citation type="submission" date="2020-11" db="EMBL/GenBank/DDBJ databases">
        <title>Whole genome sequencing of Colletotrichum sp.</title>
        <authorList>
            <person name="Li H."/>
        </authorList>
    </citation>
    <scope>NUCLEOTIDE SEQUENCE</scope>
    <source>
        <strain evidence="3">CkLH20</strain>
    </source>
</reference>